<sequence length="78" mass="9104">MRARKPGSLTLSELKRLADEFLSSHCELKGDVLIEPTVEEFIQWLEEKLQAIKCPSKATVIAVDFKEIIRRKYENREK</sequence>
<reference evidence="1" key="1">
    <citation type="journal article" date="2020" name="mSystems">
        <title>Genome- and Community-Level Interaction Insights into Carbon Utilization and Element Cycling Functions of Hydrothermarchaeota in Hydrothermal Sediment.</title>
        <authorList>
            <person name="Zhou Z."/>
            <person name="Liu Y."/>
            <person name="Xu W."/>
            <person name="Pan J."/>
            <person name="Luo Z.H."/>
            <person name="Li M."/>
        </authorList>
    </citation>
    <scope>NUCLEOTIDE SEQUENCE [LARGE SCALE GENOMIC DNA]</scope>
    <source>
        <strain evidence="1">SpSt-906</strain>
    </source>
</reference>
<name>A0A7C3US45_UNCW3</name>
<accession>A0A7C3US45</accession>
<dbReference type="AlphaFoldDB" id="A0A7C3US45"/>
<dbReference type="EMBL" id="DTMQ01000047">
    <property type="protein sequence ID" value="HGE99928.1"/>
    <property type="molecule type" value="Genomic_DNA"/>
</dbReference>
<proteinExistence type="predicted"/>
<comment type="caution">
    <text evidence="1">The sequence shown here is derived from an EMBL/GenBank/DDBJ whole genome shotgun (WGS) entry which is preliminary data.</text>
</comment>
<protein>
    <submittedName>
        <fullName evidence="1">Uncharacterized protein</fullName>
    </submittedName>
</protein>
<organism evidence="1">
    <name type="scientific">candidate division WOR-3 bacterium</name>
    <dbReference type="NCBI Taxonomy" id="2052148"/>
    <lineage>
        <taxon>Bacteria</taxon>
        <taxon>Bacteria division WOR-3</taxon>
    </lineage>
</organism>
<evidence type="ECO:0000313" key="1">
    <source>
        <dbReference type="EMBL" id="HGE99928.1"/>
    </source>
</evidence>
<gene>
    <name evidence="1" type="ORF">ENX07_07680</name>
</gene>